<evidence type="ECO:0000313" key="2">
    <source>
        <dbReference type="EMBL" id="KAF5377255.1"/>
    </source>
</evidence>
<feature type="compositionally biased region" description="Basic and acidic residues" evidence="1">
    <location>
        <begin position="155"/>
        <end position="164"/>
    </location>
</feature>
<evidence type="ECO:0000313" key="3">
    <source>
        <dbReference type="Proteomes" id="UP000565441"/>
    </source>
</evidence>
<dbReference type="PRINTS" id="PR01217">
    <property type="entry name" value="PRICHEXTENSN"/>
</dbReference>
<dbReference type="AlphaFoldDB" id="A0A8H5M0Z1"/>
<dbReference type="EMBL" id="JAACJP010000024">
    <property type="protein sequence ID" value="KAF5377255.1"/>
    <property type="molecule type" value="Genomic_DNA"/>
</dbReference>
<protein>
    <submittedName>
        <fullName evidence="2">Uncharacterized protein</fullName>
    </submittedName>
</protein>
<feature type="region of interest" description="Disordered" evidence="1">
    <location>
        <begin position="103"/>
        <end position="164"/>
    </location>
</feature>
<gene>
    <name evidence="2" type="ORF">D9615_006367</name>
</gene>
<organism evidence="2 3">
    <name type="scientific">Tricholomella constricta</name>
    <dbReference type="NCBI Taxonomy" id="117010"/>
    <lineage>
        <taxon>Eukaryota</taxon>
        <taxon>Fungi</taxon>
        <taxon>Dikarya</taxon>
        <taxon>Basidiomycota</taxon>
        <taxon>Agaricomycotina</taxon>
        <taxon>Agaricomycetes</taxon>
        <taxon>Agaricomycetidae</taxon>
        <taxon>Agaricales</taxon>
        <taxon>Tricholomatineae</taxon>
        <taxon>Lyophyllaceae</taxon>
        <taxon>Tricholomella</taxon>
    </lineage>
</organism>
<dbReference type="Proteomes" id="UP000565441">
    <property type="component" value="Unassembled WGS sequence"/>
</dbReference>
<reference evidence="2 3" key="1">
    <citation type="journal article" date="2020" name="ISME J.">
        <title>Uncovering the hidden diversity of litter-decomposition mechanisms in mushroom-forming fungi.</title>
        <authorList>
            <person name="Floudas D."/>
            <person name="Bentzer J."/>
            <person name="Ahren D."/>
            <person name="Johansson T."/>
            <person name="Persson P."/>
            <person name="Tunlid A."/>
        </authorList>
    </citation>
    <scope>NUCLEOTIDE SEQUENCE [LARGE SCALE GENOMIC DNA]</scope>
    <source>
        <strain evidence="2 3">CBS 661.87</strain>
    </source>
</reference>
<keyword evidence="3" id="KW-1185">Reference proteome</keyword>
<feature type="region of interest" description="Disordered" evidence="1">
    <location>
        <begin position="38"/>
        <end position="76"/>
    </location>
</feature>
<feature type="compositionally biased region" description="Low complexity" evidence="1">
    <location>
        <begin position="67"/>
        <end position="76"/>
    </location>
</feature>
<name>A0A8H5M0Z1_9AGAR</name>
<feature type="compositionally biased region" description="Pro residues" evidence="1">
    <location>
        <begin position="119"/>
        <end position="128"/>
    </location>
</feature>
<evidence type="ECO:0000256" key="1">
    <source>
        <dbReference type="SAM" id="MobiDB-lite"/>
    </source>
</evidence>
<sequence>MISYGRVKGVSPSWIHNTVNLEYRNSVAIDTDKTGCYLGSDQPHARSPPAPVQTQAPPYTPTPMRGTPSLPTAHPLAPLPPSGCLLFPGGMYKHCPPRTKNLTPTPIPCPHDPDLNGPAPGPTPPTPFLHPSQTSIPMPTPPPRMPPRSVFRELPQPRERAQHG</sequence>
<accession>A0A8H5M0Z1</accession>
<comment type="caution">
    <text evidence="2">The sequence shown here is derived from an EMBL/GenBank/DDBJ whole genome shotgun (WGS) entry which is preliminary data.</text>
</comment>
<proteinExistence type="predicted"/>